<evidence type="ECO:0000256" key="1">
    <source>
        <dbReference type="HAMAP-Rule" id="MF_00386"/>
    </source>
</evidence>
<dbReference type="PANTHER" id="PTHR33383">
    <property type="entry name" value="MEMBRANE PROTEIN INSERTION EFFICIENCY FACTOR-RELATED"/>
    <property type="match status" value="1"/>
</dbReference>
<proteinExistence type="inferred from homology"/>
<dbReference type="Proteomes" id="UP000831495">
    <property type="component" value="Chromosome"/>
</dbReference>
<comment type="subcellular location">
    <subcellularLocation>
        <location evidence="1">Cell membrane</location>
        <topology evidence="1">Peripheral membrane protein</topology>
        <orientation evidence="1">Cytoplasmic side</orientation>
    </subcellularLocation>
</comment>
<keyword evidence="3" id="KW-1185">Reference proteome</keyword>
<comment type="similarity">
    <text evidence="1">Belongs to the UPF0161 family.</text>
</comment>
<accession>A0ABY4PAP9</accession>
<reference evidence="2" key="1">
    <citation type="journal article" date="2022" name="Int. J. Syst. Evol. Microbiol.">
        <title>Apilactobacillus apisilvae sp. nov., Nicolia spurrieriana gen. nov. sp. nov., Bombilactobacillus folatiphilus sp. nov. and Bombilactobacillus thymidiniphilus sp. nov., four new lactic acid bacterial isolates from stingless bees Tetragonula carbonaria and Austroplebeia australis.</title>
        <authorList>
            <person name="Oliphant S.A."/>
            <person name="Watson-Haigh N.S."/>
            <person name="Sumby K.M."/>
            <person name="Gardner J."/>
            <person name="Groom S."/>
            <person name="Jiranek V."/>
        </authorList>
    </citation>
    <scope>NUCLEOTIDE SEQUENCE</scope>
    <source>
        <strain evidence="2">SG4_D2</strain>
    </source>
</reference>
<dbReference type="InterPro" id="IPR002696">
    <property type="entry name" value="Membr_insert_effic_factor_YidD"/>
</dbReference>
<dbReference type="NCBIfam" id="TIGR00278">
    <property type="entry name" value="membrane protein insertion efficiency factor YidD"/>
    <property type="match status" value="1"/>
</dbReference>
<dbReference type="SMART" id="SM01234">
    <property type="entry name" value="Haemolytic"/>
    <property type="match status" value="1"/>
</dbReference>
<dbReference type="EMBL" id="CP093366">
    <property type="protein sequence ID" value="UQS82680.1"/>
    <property type="molecule type" value="Genomic_DNA"/>
</dbReference>
<dbReference type="PANTHER" id="PTHR33383:SF1">
    <property type="entry name" value="MEMBRANE PROTEIN INSERTION EFFICIENCY FACTOR-RELATED"/>
    <property type="match status" value="1"/>
</dbReference>
<protein>
    <recommendedName>
        <fullName evidence="1">Putative membrane protein insertion efficiency factor</fullName>
    </recommendedName>
</protein>
<dbReference type="HAMAP" id="MF_00386">
    <property type="entry name" value="UPF0161_YidD"/>
    <property type="match status" value="1"/>
</dbReference>
<evidence type="ECO:0000313" key="3">
    <source>
        <dbReference type="Proteomes" id="UP000831495"/>
    </source>
</evidence>
<sequence length="97" mass="11520">MSNLLIKFVHFYQKFISPIFPPSCRYYPTCSSYMIQAIEKVGSFRGFIMGIARILRCHPFIHGGFDPVPDHFTIFRNKYPEKYEDEIIAKRFHPKKN</sequence>
<comment type="function">
    <text evidence="1">Could be involved in insertion of integral membrane proteins into the membrane.</text>
</comment>
<evidence type="ECO:0000313" key="2">
    <source>
        <dbReference type="EMBL" id="UQS82680.1"/>
    </source>
</evidence>
<dbReference type="Pfam" id="PF01809">
    <property type="entry name" value="YidD"/>
    <property type="match status" value="1"/>
</dbReference>
<name>A0ABY4PAP9_9LACO</name>
<keyword evidence="1" id="KW-0472">Membrane</keyword>
<dbReference type="RefSeq" id="WP_249514958.1">
    <property type="nucleotide sequence ID" value="NZ_CP093366.1"/>
</dbReference>
<keyword evidence="1" id="KW-1003">Cell membrane</keyword>
<gene>
    <name evidence="2" type="primary">yidD</name>
    <name evidence="2" type="ORF">MOO45_03280</name>
</gene>
<organism evidence="2 3">
    <name type="scientific">Bombilactobacillus folatiphilus</name>
    <dbReference type="NCBI Taxonomy" id="2923362"/>
    <lineage>
        <taxon>Bacteria</taxon>
        <taxon>Bacillati</taxon>
        <taxon>Bacillota</taxon>
        <taxon>Bacilli</taxon>
        <taxon>Lactobacillales</taxon>
        <taxon>Lactobacillaceae</taxon>
        <taxon>Bombilactobacillus</taxon>
    </lineage>
</organism>